<keyword evidence="7" id="KW-1185">Reference proteome</keyword>
<evidence type="ECO:0000313" key="7">
    <source>
        <dbReference type="Proteomes" id="UP001163156"/>
    </source>
</evidence>
<dbReference type="EMBL" id="CP110226">
    <property type="protein sequence ID" value="UZD21410.1"/>
    <property type="molecule type" value="Genomic_DNA"/>
</dbReference>
<dbReference type="Proteomes" id="UP001163156">
    <property type="component" value="Chromosome"/>
</dbReference>
<evidence type="ECO:0000256" key="4">
    <source>
        <dbReference type="ARBA" id="ARBA00023295"/>
    </source>
</evidence>
<evidence type="ECO:0000256" key="1">
    <source>
        <dbReference type="ARBA" id="ARBA00004834"/>
    </source>
</evidence>
<evidence type="ECO:0000313" key="6">
    <source>
        <dbReference type="EMBL" id="UZD21410.1"/>
    </source>
</evidence>
<dbReference type="Pfam" id="PF04616">
    <property type="entry name" value="Glyco_hydro_43"/>
    <property type="match status" value="1"/>
</dbReference>
<proteinExistence type="inferred from homology"/>
<evidence type="ECO:0000256" key="2">
    <source>
        <dbReference type="ARBA" id="ARBA00009865"/>
    </source>
</evidence>
<evidence type="ECO:0000256" key="3">
    <source>
        <dbReference type="ARBA" id="ARBA00022801"/>
    </source>
</evidence>
<comment type="pathway">
    <text evidence="1">Glycan metabolism; L-arabinan degradation.</text>
</comment>
<comment type="similarity">
    <text evidence="2 5">Belongs to the glycosyl hydrolase 43 family.</text>
</comment>
<sequence>MNILGFLLLSIYSFFPPHKEFAESFSSTGDTITYTNPVFEPVLADPTVVKFGNEFYAYGTEDNWGEEGGYHLVPVIKSKDLVNWEVVGNSMDKKPDWKERGGIWAPDVSQVGDQFYMYYSFSTWGDPNPGVGLAISEKPEGPFVDQGKVFDSKEIGVANSIDPFYIAENGKKYLMWGSFHGLFLTELTADGKKPEGQKIQVAGNHLEAAYIYKRGGYYYLFGSAGTCCEGANSTYRVLVGRSENLAGPYLDQAGKSLMDENSGTLVVGANASSQGYAGPGHNAEIVTDEEGQDWLLYHGMAKQKPKLNNGTNRRVLLLDKIVWVDGWPRVAGREPSTSPQESPVME</sequence>
<dbReference type="RefSeq" id="WP_264807882.1">
    <property type="nucleotide sequence ID" value="NZ_CP110226.1"/>
</dbReference>
<reference evidence="6" key="1">
    <citation type="submission" date="2022-10" db="EMBL/GenBank/DDBJ databases">
        <title>Algoriphagus sp. a novel bacteria isolate from halophytes salicornia europaea.</title>
        <authorList>
            <person name="Peng Y."/>
            <person name="Jiang L."/>
            <person name="Lee J."/>
        </authorList>
    </citation>
    <scope>NUCLEOTIDE SEQUENCE</scope>
    <source>
        <strain evidence="6">TR-M5</strain>
    </source>
</reference>
<dbReference type="InterPro" id="IPR006710">
    <property type="entry name" value="Glyco_hydro_43"/>
</dbReference>
<keyword evidence="4 5" id="KW-0326">Glycosidase</keyword>
<dbReference type="InterPro" id="IPR023296">
    <property type="entry name" value="Glyco_hydro_beta-prop_sf"/>
</dbReference>
<dbReference type="CDD" id="cd18616">
    <property type="entry name" value="GH43_ABN-like"/>
    <property type="match status" value="1"/>
</dbReference>
<name>A0ABY6MCI9_9BACT</name>
<keyword evidence="3 5" id="KW-0378">Hydrolase</keyword>
<protein>
    <submittedName>
        <fullName evidence="6">Family 43 glycosylhydrolase</fullName>
    </submittedName>
</protein>
<dbReference type="Gene3D" id="2.115.10.20">
    <property type="entry name" value="Glycosyl hydrolase domain, family 43"/>
    <property type="match status" value="1"/>
</dbReference>
<evidence type="ECO:0000256" key="5">
    <source>
        <dbReference type="RuleBase" id="RU361187"/>
    </source>
</evidence>
<dbReference type="InterPro" id="IPR050727">
    <property type="entry name" value="GH43_arabinanases"/>
</dbReference>
<dbReference type="SUPFAM" id="SSF75005">
    <property type="entry name" value="Arabinanase/levansucrase/invertase"/>
    <property type="match status" value="1"/>
</dbReference>
<accession>A0ABY6MCI9</accession>
<dbReference type="PANTHER" id="PTHR43301:SF3">
    <property type="entry name" value="ARABINAN ENDO-1,5-ALPHA-L-ARABINOSIDASE A-RELATED"/>
    <property type="match status" value="1"/>
</dbReference>
<organism evidence="6 7">
    <name type="scientific">Algoriphagus halophytocola</name>
    <dbReference type="NCBI Taxonomy" id="2991499"/>
    <lineage>
        <taxon>Bacteria</taxon>
        <taxon>Pseudomonadati</taxon>
        <taxon>Bacteroidota</taxon>
        <taxon>Cytophagia</taxon>
        <taxon>Cytophagales</taxon>
        <taxon>Cyclobacteriaceae</taxon>
        <taxon>Algoriphagus</taxon>
    </lineage>
</organism>
<gene>
    <name evidence="6" type="ORF">OM944_12125</name>
</gene>
<dbReference type="PANTHER" id="PTHR43301">
    <property type="entry name" value="ARABINAN ENDO-1,5-ALPHA-L-ARABINOSIDASE"/>
    <property type="match status" value="1"/>
</dbReference>